<reference evidence="4 5" key="1">
    <citation type="journal article" date="2013" name="Curr. Biol.">
        <title>The Genome of the Foraminiferan Reticulomyxa filosa.</title>
        <authorList>
            <person name="Glockner G."/>
            <person name="Hulsmann N."/>
            <person name="Schleicher M."/>
            <person name="Noegel A.A."/>
            <person name="Eichinger L."/>
            <person name="Gallinger C."/>
            <person name="Pawlowski J."/>
            <person name="Sierra R."/>
            <person name="Euteneuer U."/>
            <person name="Pillet L."/>
            <person name="Moustafa A."/>
            <person name="Platzer M."/>
            <person name="Groth M."/>
            <person name="Szafranski K."/>
            <person name="Schliwa M."/>
        </authorList>
    </citation>
    <scope>NUCLEOTIDE SEQUENCE [LARGE SCALE GENOMIC DNA]</scope>
</reference>
<sequence length="387" mass="45506">MSFWRNFLLGGSNSDPPTSESSIEDLAREDAVKIVKGTWSELMRKKDEVGARIYHEVLLKEVEMSRLFLQTRIEKQSDAFMIMLNTVVGYLDDLSTLDENLSALGQTHLNKYKVKKRHYKHFRTAFLRAIKQYIPWTDRREAAWMWFWGKVIDRMTSDNALVPFAADTTPQQYMEHARNIHETFDGVIADDPQHFANIFYQNLVEGQPDVADLFEKTEIKQQGAKFVSMRNEIGREKERDTKGGKFSLFFLKGFFSLLYFFFFEKILGERKKKKKNHCIHLLDDHRTFEYKLRKKWTENHTASWQWFWKIVVNLFSRGILEHQNEKKEMEELKSDEKKEKGLLSYVKNGGDNNDVEETEVIEEAAIEARGRYAGGGLISREKNLDKE</sequence>
<dbReference type="PANTHER" id="PTHR43396">
    <property type="entry name" value="FLAVOHEMOPROTEIN"/>
    <property type="match status" value="1"/>
</dbReference>
<dbReference type="PROSITE" id="PS01033">
    <property type="entry name" value="GLOBIN"/>
    <property type="match status" value="1"/>
</dbReference>
<evidence type="ECO:0000313" key="5">
    <source>
        <dbReference type="Proteomes" id="UP000023152"/>
    </source>
</evidence>
<dbReference type="Proteomes" id="UP000023152">
    <property type="component" value="Unassembled WGS sequence"/>
</dbReference>
<dbReference type="GO" id="GO:0019825">
    <property type="term" value="F:oxygen binding"/>
    <property type="evidence" value="ECO:0007669"/>
    <property type="project" value="InterPro"/>
</dbReference>
<dbReference type="GO" id="GO:0005344">
    <property type="term" value="F:oxygen carrier activity"/>
    <property type="evidence" value="ECO:0007669"/>
    <property type="project" value="UniProtKB-KW"/>
</dbReference>
<keyword evidence="1" id="KW-0408">Iron</keyword>
<keyword evidence="2" id="KW-0472">Membrane</keyword>
<dbReference type="SUPFAM" id="SSF46458">
    <property type="entry name" value="Globin-like"/>
    <property type="match status" value="1"/>
</dbReference>
<dbReference type="OMA" id="QSTWKTV"/>
<name>X6NHD5_RETFI</name>
<keyword evidence="5" id="KW-1185">Reference proteome</keyword>
<evidence type="ECO:0000259" key="3">
    <source>
        <dbReference type="PROSITE" id="PS01033"/>
    </source>
</evidence>
<dbReference type="GO" id="GO:0008941">
    <property type="term" value="F:nitric oxide dioxygenase NAD(P)H activity"/>
    <property type="evidence" value="ECO:0007669"/>
    <property type="project" value="TreeGrafter"/>
</dbReference>
<dbReference type="AlphaFoldDB" id="X6NHD5"/>
<dbReference type="InterPro" id="IPR009050">
    <property type="entry name" value="Globin-like_sf"/>
</dbReference>
<dbReference type="EMBL" id="ASPP01008718">
    <property type="protein sequence ID" value="ETO25159.1"/>
    <property type="molecule type" value="Genomic_DNA"/>
</dbReference>
<dbReference type="Gene3D" id="1.10.490.10">
    <property type="entry name" value="Globins"/>
    <property type="match status" value="2"/>
</dbReference>
<organism evidence="4 5">
    <name type="scientific">Reticulomyxa filosa</name>
    <dbReference type="NCBI Taxonomy" id="46433"/>
    <lineage>
        <taxon>Eukaryota</taxon>
        <taxon>Sar</taxon>
        <taxon>Rhizaria</taxon>
        <taxon>Retaria</taxon>
        <taxon>Foraminifera</taxon>
        <taxon>Monothalamids</taxon>
        <taxon>Reticulomyxidae</taxon>
        <taxon>Reticulomyxa</taxon>
    </lineage>
</organism>
<dbReference type="InterPro" id="IPR012292">
    <property type="entry name" value="Globin/Proto"/>
</dbReference>
<accession>X6NHD5</accession>
<dbReference type="InterPro" id="IPR000971">
    <property type="entry name" value="Globin"/>
</dbReference>
<gene>
    <name evidence="4" type="ORF">RFI_11985</name>
</gene>
<dbReference type="GO" id="GO:0071949">
    <property type="term" value="F:FAD binding"/>
    <property type="evidence" value="ECO:0007669"/>
    <property type="project" value="TreeGrafter"/>
</dbReference>
<evidence type="ECO:0000256" key="2">
    <source>
        <dbReference type="SAM" id="Phobius"/>
    </source>
</evidence>
<keyword evidence="2" id="KW-1133">Transmembrane helix</keyword>
<keyword evidence="2" id="KW-0812">Transmembrane</keyword>
<dbReference type="GO" id="GO:0071500">
    <property type="term" value="P:cellular response to nitrosative stress"/>
    <property type="evidence" value="ECO:0007669"/>
    <property type="project" value="TreeGrafter"/>
</dbReference>
<keyword evidence="1" id="KW-0349">Heme</keyword>
<protein>
    <recommendedName>
        <fullName evidence="3">Globin domain-containing protein</fullName>
    </recommendedName>
</protein>
<keyword evidence="1" id="KW-0479">Metal-binding</keyword>
<keyword evidence="1" id="KW-0561">Oxygen transport</keyword>
<comment type="similarity">
    <text evidence="1">Belongs to the globin family.</text>
</comment>
<proteinExistence type="inferred from homology"/>
<dbReference type="GO" id="GO:0020037">
    <property type="term" value="F:heme binding"/>
    <property type="evidence" value="ECO:0007669"/>
    <property type="project" value="InterPro"/>
</dbReference>
<dbReference type="GO" id="GO:0046210">
    <property type="term" value="P:nitric oxide catabolic process"/>
    <property type="evidence" value="ECO:0007669"/>
    <property type="project" value="TreeGrafter"/>
</dbReference>
<evidence type="ECO:0000256" key="1">
    <source>
        <dbReference type="RuleBase" id="RU000356"/>
    </source>
</evidence>
<comment type="caution">
    <text evidence="4">The sequence shown here is derived from an EMBL/GenBank/DDBJ whole genome shotgun (WGS) entry which is preliminary data.</text>
</comment>
<dbReference type="Pfam" id="PF00042">
    <property type="entry name" value="Globin"/>
    <property type="match status" value="1"/>
</dbReference>
<keyword evidence="1" id="KW-0813">Transport</keyword>
<feature type="transmembrane region" description="Helical" evidence="2">
    <location>
        <begin position="246"/>
        <end position="267"/>
    </location>
</feature>
<feature type="domain" description="Globin" evidence="3">
    <location>
        <begin position="25"/>
        <end position="160"/>
    </location>
</feature>
<dbReference type="PANTHER" id="PTHR43396:SF6">
    <property type="entry name" value="ABL201WP"/>
    <property type="match status" value="1"/>
</dbReference>
<evidence type="ECO:0000313" key="4">
    <source>
        <dbReference type="EMBL" id="ETO25159.1"/>
    </source>
</evidence>